<name>A0A1Q6DWX2_METT1</name>
<evidence type="ECO:0000313" key="3">
    <source>
        <dbReference type="EMBL" id="OKY78189.1"/>
    </source>
</evidence>
<dbReference type="InterPro" id="IPR010095">
    <property type="entry name" value="Cas12f1-like_TNB"/>
</dbReference>
<dbReference type="NCBIfam" id="TIGR01766">
    <property type="entry name" value="IS200/IS605 family accessory protein TnpB-like domain"/>
    <property type="match status" value="1"/>
</dbReference>
<dbReference type="EMBL" id="MSDW01000001">
    <property type="protein sequence ID" value="OKY78867.1"/>
    <property type="molecule type" value="Genomic_DNA"/>
</dbReference>
<gene>
    <name evidence="2" type="ORF">BTN85_0532</name>
    <name evidence="3" type="ORF">BTN85_0674</name>
    <name evidence="4" type="ORF">BTN85_1370</name>
    <name evidence="5" type="ORF">BTN85_1464</name>
</gene>
<comment type="caution">
    <text evidence="4">The sequence shown here is derived from an EMBL/GenBank/DDBJ whole genome shotgun (WGS) entry which is preliminary data.</text>
</comment>
<dbReference type="EMBL" id="MSDW01000001">
    <property type="protein sequence ID" value="OKY78959.1"/>
    <property type="molecule type" value="Genomic_DNA"/>
</dbReference>
<dbReference type="STRING" id="1903181.BTN85_0532"/>
<evidence type="ECO:0000256" key="1">
    <source>
        <dbReference type="ARBA" id="ARBA00023125"/>
    </source>
</evidence>
<sequence length="95" mass="11311">MQSIKDGQGFEGCIERINKLFWNRDNYIHDYLNKVIRAIVDYYKENRIERVFCGDGKGWKQEVDLGDGNNEGFVEVPFDWFKQKLKHKLGYYGII</sequence>
<proteinExistence type="predicted"/>
<accession>A0A1Q6DWX2</accession>
<keyword evidence="1" id="KW-0238">DNA-binding</keyword>
<evidence type="ECO:0000313" key="6">
    <source>
        <dbReference type="Proteomes" id="UP000185744"/>
    </source>
</evidence>
<reference evidence="4 6" key="1">
    <citation type="submission" date="2016-12" db="EMBL/GenBank/DDBJ databases">
        <title>Discovery of methanogenic haloarchaea.</title>
        <authorList>
            <person name="Sorokin D.Y."/>
            <person name="Makarova K.S."/>
            <person name="Abbas B."/>
            <person name="Ferrer M."/>
            <person name="Golyshin P.N."/>
        </authorList>
    </citation>
    <scope>NUCLEOTIDE SEQUENCE [LARGE SCALE GENOMIC DNA]</scope>
    <source>
        <strain evidence="4">HMET1</strain>
    </source>
</reference>
<protein>
    <submittedName>
        <fullName evidence="4">IS605 OrfB-like transposable element containing RNAse H-like and Zn finger domain</fullName>
    </submittedName>
</protein>
<dbReference type="GO" id="GO:0003677">
    <property type="term" value="F:DNA binding"/>
    <property type="evidence" value="ECO:0007669"/>
    <property type="project" value="UniProtKB-KW"/>
</dbReference>
<dbReference type="Proteomes" id="UP000185744">
    <property type="component" value="Unassembled WGS sequence"/>
</dbReference>
<dbReference type="EMBL" id="MSDW01000001">
    <property type="protein sequence ID" value="OKY78047.1"/>
    <property type="molecule type" value="Genomic_DNA"/>
</dbReference>
<organism evidence="4 6">
    <name type="scientific">Methanohalarchaeum thermophilum</name>
    <dbReference type="NCBI Taxonomy" id="1903181"/>
    <lineage>
        <taxon>Archaea</taxon>
        <taxon>Methanobacteriati</taxon>
        <taxon>Methanobacteriota</taxon>
        <taxon>Methanonatronarchaeia</taxon>
        <taxon>Methanonatronarchaeales</taxon>
        <taxon>Methanonatronarchaeaceae</taxon>
        <taxon>Candidatus Methanohalarchaeum</taxon>
    </lineage>
</organism>
<evidence type="ECO:0000313" key="4">
    <source>
        <dbReference type="EMBL" id="OKY78867.1"/>
    </source>
</evidence>
<dbReference type="AlphaFoldDB" id="A0A1Q6DWX2"/>
<evidence type="ECO:0000313" key="5">
    <source>
        <dbReference type="EMBL" id="OKY78959.1"/>
    </source>
</evidence>
<evidence type="ECO:0000313" key="2">
    <source>
        <dbReference type="EMBL" id="OKY78047.1"/>
    </source>
</evidence>
<dbReference type="EMBL" id="MSDW01000001">
    <property type="protein sequence ID" value="OKY78189.1"/>
    <property type="molecule type" value="Genomic_DNA"/>
</dbReference>
<keyword evidence="6" id="KW-1185">Reference proteome</keyword>